<dbReference type="GO" id="GO:0051287">
    <property type="term" value="F:NAD binding"/>
    <property type="evidence" value="ECO:0007669"/>
    <property type="project" value="InterPro"/>
</dbReference>
<evidence type="ECO:0000313" key="2">
    <source>
        <dbReference type="EMBL" id="SVE12224.1"/>
    </source>
</evidence>
<feature type="non-terminal residue" evidence="2">
    <location>
        <position position="134"/>
    </location>
</feature>
<dbReference type="Gene3D" id="3.40.50.720">
    <property type="entry name" value="NAD(P)-binding Rossmann-like Domain"/>
    <property type="match status" value="1"/>
</dbReference>
<dbReference type="AlphaFoldDB" id="A0A383AX47"/>
<accession>A0A383AX47</accession>
<organism evidence="2">
    <name type="scientific">marine metagenome</name>
    <dbReference type="NCBI Taxonomy" id="408172"/>
    <lineage>
        <taxon>unclassified sequences</taxon>
        <taxon>metagenomes</taxon>
        <taxon>ecological metagenomes</taxon>
    </lineage>
</organism>
<dbReference type="PIRSF" id="PIRSF500136">
    <property type="entry name" value="UDP_ManNAc_DH"/>
    <property type="match status" value="1"/>
</dbReference>
<dbReference type="InterPro" id="IPR036291">
    <property type="entry name" value="NAD(P)-bd_dom_sf"/>
</dbReference>
<dbReference type="Pfam" id="PF03721">
    <property type="entry name" value="UDPG_MGDP_dh_N"/>
    <property type="match status" value="1"/>
</dbReference>
<reference evidence="2" key="1">
    <citation type="submission" date="2018-05" db="EMBL/GenBank/DDBJ databases">
        <authorList>
            <person name="Lanie J.A."/>
            <person name="Ng W.-L."/>
            <person name="Kazmierczak K.M."/>
            <person name="Andrzejewski T.M."/>
            <person name="Davidsen T.M."/>
            <person name="Wayne K.J."/>
            <person name="Tettelin H."/>
            <person name="Glass J.I."/>
            <person name="Rusch D."/>
            <person name="Podicherti R."/>
            <person name="Tsui H.-C.T."/>
            <person name="Winkler M.E."/>
        </authorList>
    </citation>
    <scope>NUCLEOTIDE SEQUENCE</scope>
</reference>
<dbReference type="GO" id="GO:0000271">
    <property type="term" value="P:polysaccharide biosynthetic process"/>
    <property type="evidence" value="ECO:0007669"/>
    <property type="project" value="InterPro"/>
</dbReference>
<name>A0A383AX47_9ZZZZ</name>
<dbReference type="SUPFAM" id="SSF51735">
    <property type="entry name" value="NAD(P)-binding Rossmann-fold domains"/>
    <property type="match status" value="1"/>
</dbReference>
<evidence type="ECO:0000259" key="1">
    <source>
        <dbReference type="Pfam" id="PF03721"/>
    </source>
</evidence>
<sequence>MTNIGVIGGAGYVGLVTGVGLAALGHKVTSMDLDQSRIEMLRKGSSAVYEEGLEAILRDLIEKDQISFTENQLHTVRNSDALFIAVGTPSLDDGAADLSAVIAVAEQLREEIDKYTVIVVKSTVPVGTTSVITE</sequence>
<dbReference type="PIRSF" id="PIRSF000124">
    <property type="entry name" value="UDPglc_GDPman_dh"/>
    <property type="match status" value="1"/>
</dbReference>
<dbReference type="PANTHER" id="PTHR43750">
    <property type="entry name" value="UDP-GLUCOSE 6-DEHYDROGENASE TUAD"/>
    <property type="match status" value="1"/>
</dbReference>
<proteinExistence type="predicted"/>
<protein>
    <recommendedName>
        <fullName evidence="1">UDP-glucose/GDP-mannose dehydrogenase N-terminal domain-containing protein</fullName>
    </recommendedName>
</protein>
<dbReference type="EMBL" id="UINC01195593">
    <property type="protein sequence ID" value="SVE12224.1"/>
    <property type="molecule type" value="Genomic_DNA"/>
</dbReference>
<dbReference type="GO" id="GO:0016628">
    <property type="term" value="F:oxidoreductase activity, acting on the CH-CH group of donors, NAD or NADP as acceptor"/>
    <property type="evidence" value="ECO:0007669"/>
    <property type="project" value="InterPro"/>
</dbReference>
<dbReference type="InterPro" id="IPR017476">
    <property type="entry name" value="UDP-Glc/GDP-Man"/>
</dbReference>
<dbReference type="InterPro" id="IPR028359">
    <property type="entry name" value="UDP_ManNAc/GlcNAc_DH"/>
</dbReference>
<dbReference type="PANTHER" id="PTHR43750:SF3">
    <property type="entry name" value="UDP-GLUCOSE 6-DEHYDROGENASE TUAD"/>
    <property type="match status" value="1"/>
</dbReference>
<gene>
    <name evidence="2" type="ORF">METZ01_LOCUS465078</name>
</gene>
<dbReference type="GO" id="GO:0016616">
    <property type="term" value="F:oxidoreductase activity, acting on the CH-OH group of donors, NAD or NADP as acceptor"/>
    <property type="evidence" value="ECO:0007669"/>
    <property type="project" value="InterPro"/>
</dbReference>
<feature type="domain" description="UDP-glucose/GDP-mannose dehydrogenase N-terminal" evidence="1">
    <location>
        <begin position="3"/>
        <end position="130"/>
    </location>
</feature>
<dbReference type="InterPro" id="IPR001732">
    <property type="entry name" value="UDP-Glc/GDP-Man_DH_N"/>
</dbReference>